<evidence type="ECO:0000313" key="14">
    <source>
        <dbReference type="Proteomes" id="UP000007797"/>
    </source>
</evidence>
<dbReference type="PRINTS" id="PR01657">
    <property type="entry name" value="MCMFAMILY"/>
</dbReference>
<comment type="similarity">
    <text evidence="1">Belongs to the MCM family.</text>
</comment>
<evidence type="ECO:0000256" key="1">
    <source>
        <dbReference type="ARBA" id="ARBA00008010"/>
    </source>
</evidence>
<dbReference type="Pfam" id="PF23669">
    <property type="entry name" value="WHD_MCM2"/>
    <property type="match status" value="1"/>
</dbReference>
<dbReference type="OrthoDB" id="844at2759"/>
<dbReference type="GO" id="GO:0017116">
    <property type="term" value="F:single-stranded DNA helicase activity"/>
    <property type="evidence" value="ECO:0007669"/>
    <property type="project" value="TreeGrafter"/>
</dbReference>
<reference evidence="14" key="1">
    <citation type="journal article" date="2011" name="Genome Res.">
        <title>Phylogeny-wide analysis of social amoeba genomes highlights ancient origins for complex intercellular communication.</title>
        <authorList>
            <person name="Heidel A.J."/>
            <person name="Lawal H.M."/>
            <person name="Felder M."/>
            <person name="Schilde C."/>
            <person name="Helps N.R."/>
            <person name="Tunggal B."/>
            <person name="Rivero F."/>
            <person name="John U."/>
            <person name="Schleicher M."/>
            <person name="Eichinger L."/>
            <person name="Platzer M."/>
            <person name="Noegel A.A."/>
            <person name="Schaap P."/>
            <person name="Gloeckner G."/>
        </authorList>
    </citation>
    <scope>NUCLEOTIDE SEQUENCE [LARGE SCALE GENOMIC DNA]</scope>
    <source>
        <strain evidence="14">SH3</strain>
    </source>
</reference>
<dbReference type="InterPro" id="IPR027417">
    <property type="entry name" value="P-loop_NTPase"/>
</dbReference>
<feature type="domain" description="MCM C-terminal AAA(+) ATPase" evidence="12">
    <location>
        <begin position="498"/>
        <end position="704"/>
    </location>
</feature>
<evidence type="ECO:0000256" key="4">
    <source>
        <dbReference type="ARBA" id="ARBA00022705"/>
    </source>
</evidence>
<gene>
    <name evidence="13" type="primary">mcm2</name>
    <name evidence="13" type="ORF">DFA_05526</name>
</gene>
<evidence type="ECO:0000256" key="8">
    <source>
        <dbReference type="ARBA" id="ARBA00022840"/>
    </source>
</evidence>
<dbReference type="CDD" id="cd17753">
    <property type="entry name" value="MCM2"/>
    <property type="match status" value="1"/>
</dbReference>
<dbReference type="Gene3D" id="2.40.50.140">
    <property type="entry name" value="Nucleic acid-binding proteins"/>
    <property type="match status" value="1"/>
</dbReference>
<feature type="region of interest" description="Disordered" evidence="11">
    <location>
        <begin position="1"/>
        <end position="150"/>
    </location>
</feature>
<evidence type="ECO:0000256" key="2">
    <source>
        <dbReference type="ARBA" id="ARBA00012551"/>
    </source>
</evidence>
<dbReference type="KEGG" id="dfa:DFA_05526"/>
<dbReference type="Pfam" id="PF17855">
    <property type="entry name" value="MCM_lid"/>
    <property type="match status" value="1"/>
</dbReference>
<keyword evidence="10" id="KW-0131">Cell cycle</keyword>
<evidence type="ECO:0000256" key="5">
    <source>
        <dbReference type="ARBA" id="ARBA00022741"/>
    </source>
</evidence>
<dbReference type="PANTHER" id="PTHR11630">
    <property type="entry name" value="DNA REPLICATION LICENSING FACTOR MCM FAMILY MEMBER"/>
    <property type="match status" value="1"/>
</dbReference>
<dbReference type="Pfam" id="PF00493">
    <property type="entry name" value="MCM"/>
    <property type="match status" value="1"/>
</dbReference>
<keyword evidence="6" id="KW-0378">Hydrolase</keyword>
<sequence>MDDIFEFGEDLNGVREDEFDDDHIPSSPVGSTGEADVEDDTDYLFLDDDQQASSEGEGDDLMDEGLAEEDEKDAEANTQDDAYEAEGLDEQAYKPMAAEERRKVDTLLKKRDRKEQRFNNQTQSNRFRTPMALIDDDEDDDDEQDDEARREKARARRLKKRKANIKREAEDMDEVDDLNNINPDIKKEMSDDSDDDEEIINLMDQKGSLREYLAMDATRRAVAKLFQTFLLTFASAKGKQIYVERIQTMCAKNEQSLLVNFTHLGKLPFFTWVTDAPTEMLEIFDETALKVVFTMFPSYRNIHKAIHVRLTHCPFVDTLRHIRQSDLNCLVKVSGVVTRRSSVYPQLKFIKFDCIKCNHVLGPYYQDGNTEIKIGLCPQCQSKGPFVINNDQTIYRDYQKITLQESPGTVPPGRLPRTKDVILLVDLIDTVRPGEEIEVTGIYKHNFDAKLNHQHGFPVFATIIEANYLNKREDLLAAFVMTEDDEKEIRKLSKDENIVQKIVQSVAPSIFGHEDIKIALALALFGGMAKNINNKHRIRGDINVLLLGDPGTAKSQFLKYVEKTAHRAVYTTGQGASAVGLTAAVRMDSLTKEWTLEGGALVLADRGVCMIDEFDKMNDKDRTSIHEAMEQQSISISKAGIVTTLTARCSVIAAANPKKGRYDPGLNLIQNVDLTEPILSRFDIICVVKDTVDSIHDSKLANFVVHSHIRSHPSNVNNVQHNYQTNATEQSPIPQDLLRKYILYAKQRVKPRINDIDRAKISQLYAEMRRESKSGGYAMTIRHVESMVRMAEAHAKMHLRDYVRDEDVNMAIRVMLDSFIGSQKMSSTKTLRNNFSKYITYRRDTNELLSYSLRSIARTISDFQVIRKGAVPNVIEIFQDEFEAKGREMGINDFDQFYKSKEFLTDFRLEKSTIYYDRTLKSIDTNNNNNNNTNPNNTNNPNNNNNNRSKKIKINNTNSTPKQQNSSRSSNINQLVDIYYN</sequence>
<dbReference type="Pfam" id="PF12619">
    <property type="entry name" value="MCM2_N"/>
    <property type="match status" value="1"/>
</dbReference>
<dbReference type="PANTHER" id="PTHR11630:SF44">
    <property type="entry name" value="DNA REPLICATION LICENSING FACTOR MCM2"/>
    <property type="match status" value="1"/>
</dbReference>
<dbReference type="PRINTS" id="PR01658">
    <property type="entry name" value="MCMPROTEIN2"/>
</dbReference>
<dbReference type="InterPro" id="IPR012340">
    <property type="entry name" value="NA-bd_OB-fold"/>
</dbReference>
<dbReference type="GO" id="GO:0003697">
    <property type="term" value="F:single-stranded DNA binding"/>
    <property type="evidence" value="ECO:0007669"/>
    <property type="project" value="TreeGrafter"/>
</dbReference>
<dbReference type="EC" id="3.6.4.12" evidence="2"/>
<keyword evidence="4" id="KW-0235">DNA replication</keyword>
<keyword evidence="5" id="KW-0547">Nucleotide-binding</keyword>
<feature type="compositionally biased region" description="Acidic residues" evidence="11">
    <location>
        <begin position="134"/>
        <end position="146"/>
    </location>
</feature>
<evidence type="ECO:0000256" key="7">
    <source>
        <dbReference type="ARBA" id="ARBA00022806"/>
    </source>
</evidence>
<dbReference type="SUPFAM" id="SSF50249">
    <property type="entry name" value="Nucleic acid-binding proteins"/>
    <property type="match status" value="1"/>
</dbReference>
<feature type="compositionally biased region" description="Low complexity" evidence="11">
    <location>
        <begin position="954"/>
        <end position="974"/>
    </location>
</feature>
<accession>F4PLH2</accession>
<dbReference type="InterPro" id="IPR059098">
    <property type="entry name" value="WHD_MCM2"/>
</dbReference>
<dbReference type="GO" id="GO:1902975">
    <property type="term" value="P:mitotic DNA replication initiation"/>
    <property type="evidence" value="ECO:0007669"/>
    <property type="project" value="TreeGrafter"/>
</dbReference>
<dbReference type="Gene3D" id="3.30.1640.10">
    <property type="entry name" value="mini-chromosome maintenance (MCM) complex, chain A, domain 1"/>
    <property type="match status" value="1"/>
</dbReference>
<dbReference type="InterPro" id="IPR027925">
    <property type="entry name" value="MCM_N"/>
</dbReference>
<dbReference type="PROSITE" id="PS50051">
    <property type="entry name" value="MCM_2"/>
    <property type="match status" value="1"/>
</dbReference>
<evidence type="ECO:0000259" key="12">
    <source>
        <dbReference type="PROSITE" id="PS50051"/>
    </source>
</evidence>
<dbReference type="GO" id="GO:0005634">
    <property type="term" value="C:nucleus"/>
    <property type="evidence" value="ECO:0007669"/>
    <property type="project" value="InterPro"/>
</dbReference>
<feature type="region of interest" description="Disordered" evidence="11">
    <location>
        <begin position="922"/>
        <end position="976"/>
    </location>
</feature>
<dbReference type="OMA" id="KFARYTH"/>
<dbReference type="InterPro" id="IPR033762">
    <property type="entry name" value="MCM_OB"/>
</dbReference>
<dbReference type="SMART" id="SM00350">
    <property type="entry name" value="MCM"/>
    <property type="match status" value="1"/>
</dbReference>
<feature type="compositionally biased region" description="Acidic residues" evidence="11">
    <location>
        <begin position="35"/>
        <end position="73"/>
    </location>
</feature>
<evidence type="ECO:0000313" key="13">
    <source>
        <dbReference type="EMBL" id="EGG23394.1"/>
    </source>
</evidence>
<evidence type="ECO:0000256" key="6">
    <source>
        <dbReference type="ARBA" id="ARBA00022801"/>
    </source>
</evidence>
<keyword evidence="9" id="KW-0238">DNA-binding</keyword>
<dbReference type="InterPro" id="IPR041562">
    <property type="entry name" value="MCM_lid"/>
</dbReference>
<evidence type="ECO:0000256" key="9">
    <source>
        <dbReference type="ARBA" id="ARBA00023125"/>
    </source>
</evidence>
<dbReference type="GO" id="GO:0000727">
    <property type="term" value="P:double-strand break repair via break-induced replication"/>
    <property type="evidence" value="ECO:0007669"/>
    <property type="project" value="TreeGrafter"/>
</dbReference>
<dbReference type="AlphaFoldDB" id="F4PLH2"/>
<dbReference type="SUPFAM" id="SSF52540">
    <property type="entry name" value="P-loop containing nucleoside triphosphate hydrolases"/>
    <property type="match status" value="1"/>
</dbReference>
<keyword evidence="8" id="KW-0067">ATP-binding</keyword>
<feature type="compositionally biased region" description="Basic and acidic residues" evidence="11">
    <location>
        <begin position="97"/>
        <end position="117"/>
    </location>
</feature>
<dbReference type="GO" id="GO:0042555">
    <property type="term" value="C:MCM complex"/>
    <property type="evidence" value="ECO:0007669"/>
    <property type="project" value="InterPro"/>
</dbReference>
<dbReference type="RefSeq" id="XP_004361245.1">
    <property type="nucleotide sequence ID" value="XM_004361188.1"/>
</dbReference>
<evidence type="ECO:0000256" key="11">
    <source>
        <dbReference type="SAM" id="MobiDB-lite"/>
    </source>
</evidence>
<feature type="compositionally biased region" description="Low complexity" evidence="11">
    <location>
        <begin position="922"/>
        <end position="947"/>
    </location>
</feature>
<dbReference type="STRING" id="1054147.F4PLH2"/>
<dbReference type="Proteomes" id="UP000007797">
    <property type="component" value="Unassembled WGS sequence"/>
</dbReference>
<dbReference type="Gene3D" id="2.20.28.10">
    <property type="match status" value="1"/>
</dbReference>
<dbReference type="GO" id="GO:0043138">
    <property type="term" value="F:3'-5' DNA helicase activity"/>
    <property type="evidence" value="ECO:0007669"/>
    <property type="project" value="TreeGrafter"/>
</dbReference>
<dbReference type="FunFam" id="3.40.50.300:FF:000138">
    <property type="entry name" value="DNA helicase"/>
    <property type="match status" value="1"/>
</dbReference>
<dbReference type="InterPro" id="IPR008045">
    <property type="entry name" value="MCM2"/>
</dbReference>
<evidence type="ECO:0000256" key="10">
    <source>
        <dbReference type="ARBA" id="ARBA00023306"/>
    </source>
</evidence>
<dbReference type="Pfam" id="PF17207">
    <property type="entry name" value="MCM_OB"/>
    <property type="match status" value="1"/>
</dbReference>
<dbReference type="GeneID" id="14875727"/>
<organism evidence="13 14">
    <name type="scientific">Cavenderia fasciculata</name>
    <name type="common">Slime mold</name>
    <name type="synonym">Dictyostelium fasciculatum</name>
    <dbReference type="NCBI Taxonomy" id="261658"/>
    <lineage>
        <taxon>Eukaryota</taxon>
        <taxon>Amoebozoa</taxon>
        <taxon>Evosea</taxon>
        <taxon>Eumycetozoa</taxon>
        <taxon>Dictyostelia</taxon>
        <taxon>Acytosteliales</taxon>
        <taxon>Cavenderiaceae</taxon>
        <taxon>Cavenderia</taxon>
    </lineage>
</organism>
<feature type="compositionally biased region" description="Polar residues" evidence="11">
    <location>
        <begin position="118"/>
        <end position="127"/>
    </location>
</feature>
<evidence type="ECO:0000256" key="3">
    <source>
        <dbReference type="ARBA" id="ARBA00018925"/>
    </source>
</evidence>
<dbReference type="InterPro" id="IPR031327">
    <property type="entry name" value="MCM"/>
</dbReference>
<protein>
    <recommendedName>
        <fullName evidence="3">DNA replication licensing factor MCM2</fullName>
        <ecNumber evidence="2">3.6.4.12</ecNumber>
    </recommendedName>
</protein>
<dbReference type="Pfam" id="PF14551">
    <property type="entry name" value="MCM_N"/>
    <property type="match status" value="1"/>
</dbReference>
<dbReference type="GO" id="GO:0016787">
    <property type="term" value="F:hydrolase activity"/>
    <property type="evidence" value="ECO:0007669"/>
    <property type="project" value="UniProtKB-KW"/>
</dbReference>
<keyword evidence="7" id="KW-0347">Helicase</keyword>
<keyword evidence="14" id="KW-1185">Reference proteome</keyword>
<dbReference type="Gene3D" id="3.40.50.300">
    <property type="entry name" value="P-loop containing nucleotide triphosphate hydrolases"/>
    <property type="match status" value="1"/>
</dbReference>
<dbReference type="GO" id="GO:0005524">
    <property type="term" value="F:ATP binding"/>
    <property type="evidence" value="ECO:0007669"/>
    <property type="project" value="UniProtKB-KW"/>
</dbReference>
<dbReference type="EMBL" id="GL883008">
    <property type="protein sequence ID" value="EGG23394.1"/>
    <property type="molecule type" value="Genomic_DNA"/>
</dbReference>
<name>F4PLH2_CACFS</name>
<dbReference type="InterPro" id="IPR001208">
    <property type="entry name" value="MCM_dom"/>
</dbReference>
<proteinExistence type="inferred from homology"/>